<evidence type="ECO:0000256" key="2">
    <source>
        <dbReference type="SAM" id="MobiDB-lite"/>
    </source>
</evidence>
<dbReference type="Proteomes" id="UP000054564">
    <property type="component" value="Unassembled WGS sequence"/>
</dbReference>
<dbReference type="AlphaFoldDB" id="A0A0L0UQV4"/>
<proteinExistence type="predicted"/>
<gene>
    <name evidence="3" type="ORF">PSTG_17192</name>
</gene>
<organism evidence="3 4">
    <name type="scientific">Puccinia striiformis f. sp. tritici PST-78</name>
    <dbReference type="NCBI Taxonomy" id="1165861"/>
    <lineage>
        <taxon>Eukaryota</taxon>
        <taxon>Fungi</taxon>
        <taxon>Dikarya</taxon>
        <taxon>Basidiomycota</taxon>
        <taxon>Pucciniomycotina</taxon>
        <taxon>Pucciniomycetes</taxon>
        <taxon>Pucciniales</taxon>
        <taxon>Pucciniaceae</taxon>
        <taxon>Puccinia</taxon>
    </lineage>
</organism>
<feature type="coiled-coil region" evidence="1">
    <location>
        <begin position="135"/>
        <end position="162"/>
    </location>
</feature>
<feature type="compositionally biased region" description="Polar residues" evidence="2">
    <location>
        <begin position="201"/>
        <end position="216"/>
    </location>
</feature>
<sequence>MADVSPPVPMVRIQNQDRDLGFDGTNVEEFLYWYQKAAKEDGASEYDMARQLIRFIRSNKVYDIIKTCEGYINRNWSDLKASLIFYWGRLDLPPFTLQDIEALVQSWSARDATFSLQEFQTFRQSWDPIALYVLRDESIDTIDQISEKLQSLEHQLKNQSAVQSSQASIFDLNQSMCTAHTSFQPSQPPAELQEPQESETFKNPSIPSPLCSGTTQDTTLTVVESDEEEMDLKPKLSDRSIEEPIPAEDPREAGLPISIAMMSPTEPLVSCQIPEGLGEDHNYFIEKSDSSDCSSIIEPSFFDKSSIPDQEPSHLPNIIMPLSQSSDPQKSSDTTQIIRGISIHPGRHHLGPLSSTSTGPLRDENKLPLFHFEEDVGSFSDRFTVFHLNEEQDHSFPEPVSPFQARLRDEDKLSCSKLGRKEEAKWRNWGTKVSPPNCASPRLDTPLVVETLSCATYVSKTLLLPLSFDSALLGQIAAPLLKEKAPATQSIQGLNTQQYLLVQSLSSNEDLDHQSPISGSRFNGVGHIRLFIFVKPHGPNSRFTRNQETPPFPHHLFLLTEHQFPQARSPENNQAFDLSNFSFPPSPPLVACKIQKSNHLAINSIKTIPPSFEVFSFCGSFNHHLDSSFQHTFMDSFATIAGDLISLFDLSGGRGLAWNRSGIGPNHVFPSEDFLRNEDKLLSFYWNSRGSLPEEALEQRSKSSHVVCIARIATTVCQNSTFCHVCERWSARLLLSSIVFVFVFWSIDGLLSKSRSTIKVGKSSSRQGAHHLPWSIIKVGKRFKAG</sequence>
<name>A0A0L0UQV4_9BASI</name>
<evidence type="ECO:0000256" key="1">
    <source>
        <dbReference type="SAM" id="Coils"/>
    </source>
</evidence>
<dbReference type="EMBL" id="AJIL01000387">
    <property type="protein sequence ID" value="KNE89350.1"/>
    <property type="molecule type" value="Genomic_DNA"/>
</dbReference>
<keyword evidence="1" id="KW-0175">Coiled coil</keyword>
<keyword evidence="4" id="KW-1185">Reference proteome</keyword>
<evidence type="ECO:0000313" key="3">
    <source>
        <dbReference type="EMBL" id="KNE89350.1"/>
    </source>
</evidence>
<feature type="region of interest" description="Disordered" evidence="2">
    <location>
        <begin position="180"/>
        <end position="216"/>
    </location>
</feature>
<comment type="caution">
    <text evidence="3">The sequence shown here is derived from an EMBL/GenBank/DDBJ whole genome shotgun (WGS) entry which is preliminary data.</text>
</comment>
<evidence type="ECO:0000313" key="4">
    <source>
        <dbReference type="Proteomes" id="UP000054564"/>
    </source>
</evidence>
<accession>A0A0L0UQV4</accession>
<protein>
    <submittedName>
        <fullName evidence="3">Uncharacterized protein</fullName>
    </submittedName>
</protein>
<reference evidence="4" key="1">
    <citation type="submission" date="2014-03" db="EMBL/GenBank/DDBJ databases">
        <title>The Genome Sequence of Puccinia striiformis f. sp. tritici PST-78.</title>
        <authorList>
            <consortium name="The Broad Institute Genome Sequencing Platform"/>
            <person name="Cuomo C."/>
            <person name="Hulbert S."/>
            <person name="Chen X."/>
            <person name="Walker B."/>
            <person name="Young S.K."/>
            <person name="Zeng Q."/>
            <person name="Gargeya S."/>
            <person name="Fitzgerald M."/>
            <person name="Haas B."/>
            <person name="Abouelleil A."/>
            <person name="Alvarado L."/>
            <person name="Arachchi H.M."/>
            <person name="Berlin A.M."/>
            <person name="Chapman S.B."/>
            <person name="Goldberg J."/>
            <person name="Griggs A."/>
            <person name="Gujja S."/>
            <person name="Hansen M."/>
            <person name="Howarth C."/>
            <person name="Imamovic A."/>
            <person name="Larimer J."/>
            <person name="McCowan C."/>
            <person name="Montmayeur A."/>
            <person name="Murphy C."/>
            <person name="Neiman D."/>
            <person name="Pearson M."/>
            <person name="Priest M."/>
            <person name="Roberts A."/>
            <person name="Saif S."/>
            <person name="Shea T."/>
            <person name="Sisk P."/>
            <person name="Sykes S."/>
            <person name="Wortman J."/>
            <person name="Nusbaum C."/>
            <person name="Birren B."/>
        </authorList>
    </citation>
    <scope>NUCLEOTIDE SEQUENCE [LARGE SCALE GENOMIC DNA]</scope>
    <source>
        <strain evidence="4">race PST-78</strain>
    </source>
</reference>